<protein>
    <recommendedName>
        <fullName evidence="1">Immunity protein Imm33 domain-containing protein</fullName>
    </recommendedName>
</protein>
<dbReference type="Pfam" id="PF09951">
    <property type="entry name" value="Imm33"/>
    <property type="match status" value="1"/>
</dbReference>
<proteinExistence type="predicted"/>
<keyword evidence="3" id="KW-1185">Reference proteome</keyword>
<dbReference type="RefSeq" id="WP_344786004.1">
    <property type="nucleotide sequence ID" value="NZ_BAAAZW010000014.1"/>
</dbReference>
<gene>
    <name evidence="2" type="ORF">GCM10022231_35360</name>
</gene>
<dbReference type="Proteomes" id="UP001418444">
    <property type="component" value="Unassembled WGS sequence"/>
</dbReference>
<evidence type="ECO:0000313" key="2">
    <source>
        <dbReference type="EMBL" id="GAA3970828.1"/>
    </source>
</evidence>
<dbReference type="EMBL" id="BAAAZW010000014">
    <property type="protein sequence ID" value="GAA3970828.1"/>
    <property type="molecule type" value="Genomic_DNA"/>
</dbReference>
<sequence>MGSESPSCTVSQRILTDGRPVGYMVRDELGWSFLAGDETQEYVDDPANLALTSLTEMVAREPAIEPHLTAAVGTALVRTPTGFAVERGPEPTGSGEPAPGLHPEYPVATGVTALSPQWSVTLPHPMNRRLEDGSLVLWRPGVTAWLSLWNLRSGESPAACIERLSAQAPPHRFDVRRWRHGELQFVGYRVPEPTGPAAVPPLYGFAAGPTGYLAIAVYFDDEAALTEAGTILASAQSPAGADAGT</sequence>
<accession>A0ABP7PT32</accession>
<evidence type="ECO:0000313" key="3">
    <source>
        <dbReference type="Proteomes" id="UP001418444"/>
    </source>
</evidence>
<evidence type="ECO:0000259" key="1">
    <source>
        <dbReference type="Pfam" id="PF09951"/>
    </source>
</evidence>
<reference evidence="3" key="1">
    <citation type="journal article" date="2019" name="Int. J. Syst. Evol. Microbiol.">
        <title>The Global Catalogue of Microorganisms (GCM) 10K type strain sequencing project: providing services to taxonomists for standard genome sequencing and annotation.</title>
        <authorList>
            <consortium name="The Broad Institute Genomics Platform"/>
            <consortium name="The Broad Institute Genome Sequencing Center for Infectious Disease"/>
            <person name="Wu L."/>
            <person name="Ma J."/>
        </authorList>
    </citation>
    <scope>NUCLEOTIDE SEQUENCE [LARGE SCALE GENOMIC DNA]</scope>
    <source>
        <strain evidence="3">JCM 16923</strain>
    </source>
</reference>
<organism evidence="2 3">
    <name type="scientific">Gordonia caeni</name>
    <dbReference type="NCBI Taxonomy" id="1007097"/>
    <lineage>
        <taxon>Bacteria</taxon>
        <taxon>Bacillati</taxon>
        <taxon>Actinomycetota</taxon>
        <taxon>Actinomycetes</taxon>
        <taxon>Mycobacteriales</taxon>
        <taxon>Gordoniaceae</taxon>
        <taxon>Gordonia</taxon>
    </lineage>
</organism>
<name>A0ABP7PT32_9ACTN</name>
<dbReference type="InterPro" id="IPR018689">
    <property type="entry name" value="Imm33_dom"/>
</dbReference>
<feature type="domain" description="Immunity protein Imm33" evidence="1">
    <location>
        <begin position="8"/>
        <end position="82"/>
    </location>
</feature>
<comment type="caution">
    <text evidence="2">The sequence shown here is derived from an EMBL/GenBank/DDBJ whole genome shotgun (WGS) entry which is preliminary data.</text>
</comment>